<dbReference type="Pfam" id="PF03783">
    <property type="entry name" value="CsgG"/>
    <property type="match status" value="1"/>
</dbReference>
<evidence type="ECO:0000313" key="1">
    <source>
        <dbReference type="EMBL" id="GBF50651.1"/>
    </source>
</evidence>
<dbReference type="InterPro" id="IPR005534">
    <property type="entry name" value="Curli_assmbl/transp-comp_CsgG"/>
</dbReference>
<reference evidence="1 2" key="1">
    <citation type="submission" date="2018-02" db="EMBL/GenBank/DDBJ databases">
        <title>Novel Leptospira species isolated from soil and water in Japan.</title>
        <authorList>
            <person name="Nakao R."/>
            <person name="Masuzawa T."/>
        </authorList>
    </citation>
    <scope>NUCLEOTIDE SEQUENCE [LARGE SCALE GENOMIC DNA]</scope>
    <source>
        <strain evidence="1 2">YH101</strain>
    </source>
</reference>
<proteinExistence type="predicted"/>
<dbReference type="AlphaFoldDB" id="A0A2P2E190"/>
<dbReference type="OrthoDB" id="327540at2"/>
<protein>
    <submittedName>
        <fullName evidence="1">Curli production assembly/transport component CsgG domain protein</fullName>
    </submittedName>
</protein>
<dbReference type="Gene3D" id="3.40.50.10610">
    <property type="entry name" value="ABC-type transport auxiliary lipoprotein component"/>
    <property type="match status" value="1"/>
</dbReference>
<evidence type="ECO:0000313" key="2">
    <source>
        <dbReference type="Proteomes" id="UP000245133"/>
    </source>
</evidence>
<dbReference type="EMBL" id="BFBB01000007">
    <property type="protein sequence ID" value="GBF50651.1"/>
    <property type="molecule type" value="Genomic_DNA"/>
</dbReference>
<dbReference type="GO" id="GO:0030288">
    <property type="term" value="C:outer membrane-bounded periplasmic space"/>
    <property type="evidence" value="ECO:0007669"/>
    <property type="project" value="InterPro"/>
</dbReference>
<gene>
    <name evidence="1" type="ORF">LPTSP4_21780</name>
</gene>
<sequence>MESAIQFPDPSKRDLNIQKIAVLTFDIEDAKWDGEFTDALSLQIAKHLPVVVIERDQLSKVVNEQSFSKTGIIDTQTAVRIGKILGVDALVFGRGSALRKTDSHGILHNNLIDTVSLKLVKIESGQVVVNARKKPGANWSTWKLTKYLLGFGFIWSREDILIETCEYDYVVESLVENIKSQL</sequence>
<organism evidence="1 2">
    <name type="scientific">Leptospira ryugenii</name>
    <dbReference type="NCBI Taxonomy" id="1917863"/>
    <lineage>
        <taxon>Bacteria</taxon>
        <taxon>Pseudomonadati</taxon>
        <taxon>Spirochaetota</taxon>
        <taxon>Spirochaetia</taxon>
        <taxon>Leptospirales</taxon>
        <taxon>Leptospiraceae</taxon>
        <taxon>Leptospira</taxon>
    </lineage>
</organism>
<name>A0A2P2E190_9LEPT</name>
<keyword evidence="2" id="KW-1185">Reference proteome</keyword>
<comment type="caution">
    <text evidence="1">The sequence shown here is derived from an EMBL/GenBank/DDBJ whole genome shotgun (WGS) entry which is preliminary data.</text>
</comment>
<dbReference type="Proteomes" id="UP000245133">
    <property type="component" value="Unassembled WGS sequence"/>
</dbReference>
<accession>A0A2P2E190</accession>